<proteinExistence type="predicted"/>
<accession>A0A315VD28</accession>
<dbReference type="PANTHER" id="PTHR47331:SF6">
    <property type="entry name" value="DOUBLECORTIN DOMAIN-CONTAINING PROTEIN"/>
    <property type="match status" value="1"/>
</dbReference>
<organism evidence="1 2">
    <name type="scientific">Gambusia affinis</name>
    <name type="common">Western mosquitofish</name>
    <name type="synonym">Heterandria affinis</name>
    <dbReference type="NCBI Taxonomy" id="33528"/>
    <lineage>
        <taxon>Eukaryota</taxon>
        <taxon>Metazoa</taxon>
        <taxon>Chordata</taxon>
        <taxon>Craniata</taxon>
        <taxon>Vertebrata</taxon>
        <taxon>Euteleostomi</taxon>
        <taxon>Actinopterygii</taxon>
        <taxon>Neopterygii</taxon>
        <taxon>Teleostei</taxon>
        <taxon>Neoteleostei</taxon>
        <taxon>Acanthomorphata</taxon>
        <taxon>Ovalentaria</taxon>
        <taxon>Atherinomorphae</taxon>
        <taxon>Cyprinodontiformes</taxon>
        <taxon>Poeciliidae</taxon>
        <taxon>Poeciliinae</taxon>
        <taxon>Gambusia</taxon>
    </lineage>
</organism>
<gene>
    <name evidence="1" type="ORF">CCH79_00020345</name>
</gene>
<dbReference type="AlphaFoldDB" id="A0A315VD28"/>
<dbReference type="Pfam" id="PF05380">
    <property type="entry name" value="Peptidase_A17"/>
    <property type="match status" value="1"/>
</dbReference>
<protein>
    <submittedName>
        <fullName evidence="1">Uncharacterized protein</fullName>
    </submittedName>
</protein>
<evidence type="ECO:0000313" key="1">
    <source>
        <dbReference type="EMBL" id="PWA20730.1"/>
    </source>
</evidence>
<dbReference type="InterPro" id="IPR008042">
    <property type="entry name" value="Retrotrans_Pao"/>
</dbReference>
<sequence length="256" mass="28507">MQAFKSEDLASGIKDLSLDQRSLGMCWNIDTDTFTFKVAVKDKRYTCRGVLSVINSIFDSLGLASPVTIKGNLSSLRVPCCYVPVSLSKSTYTELCVFCDASSWATAAVAYLKAVNAVGQCEVGLVLGKAKLSPQPEPTIPRLELCGAVLGVEIADLMLEELDHKPNAVKFYCESRVVLGYVCNDAKRFYVYVHNRVHRLRHSTSHEQSHYVTSEKNPADLATRSIPESQLMDTMWFRAVVPNHRYQLVPGRPRNN</sequence>
<dbReference type="EMBL" id="NHOQ01001930">
    <property type="protein sequence ID" value="PWA20730.1"/>
    <property type="molecule type" value="Genomic_DNA"/>
</dbReference>
<reference evidence="1 2" key="1">
    <citation type="journal article" date="2018" name="G3 (Bethesda)">
        <title>A High-Quality Reference Genome for the Invasive Mosquitofish Gambusia affinis Using a Chicago Library.</title>
        <authorList>
            <person name="Hoffberg S.L."/>
            <person name="Troendle N.J."/>
            <person name="Glenn T.C."/>
            <person name="Mahmud O."/>
            <person name="Louha S."/>
            <person name="Chalopin D."/>
            <person name="Bennetzen J.L."/>
            <person name="Mauricio R."/>
        </authorList>
    </citation>
    <scope>NUCLEOTIDE SEQUENCE [LARGE SCALE GENOMIC DNA]</scope>
    <source>
        <strain evidence="1">NE01/NJP1002.9</strain>
        <tissue evidence="1">Muscle</tissue>
    </source>
</reference>
<dbReference type="Proteomes" id="UP000250572">
    <property type="component" value="Unassembled WGS sequence"/>
</dbReference>
<name>A0A315VD28_GAMAF</name>
<keyword evidence="2" id="KW-1185">Reference proteome</keyword>
<comment type="caution">
    <text evidence="1">The sequence shown here is derived from an EMBL/GenBank/DDBJ whole genome shotgun (WGS) entry which is preliminary data.</text>
</comment>
<dbReference type="PANTHER" id="PTHR47331">
    <property type="entry name" value="PHD-TYPE DOMAIN-CONTAINING PROTEIN"/>
    <property type="match status" value="1"/>
</dbReference>
<evidence type="ECO:0000313" key="2">
    <source>
        <dbReference type="Proteomes" id="UP000250572"/>
    </source>
</evidence>